<gene>
    <name evidence="2" type="ORF">D4A35_17120</name>
</gene>
<feature type="transmembrane region" description="Helical" evidence="1">
    <location>
        <begin position="226"/>
        <end position="247"/>
    </location>
</feature>
<feature type="transmembrane region" description="Helical" evidence="1">
    <location>
        <begin position="129"/>
        <end position="147"/>
    </location>
</feature>
<feature type="transmembrane region" description="Helical" evidence="1">
    <location>
        <begin position="57"/>
        <end position="79"/>
    </location>
</feature>
<keyword evidence="1" id="KW-0472">Membrane</keyword>
<evidence type="ECO:0000313" key="3">
    <source>
        <dbReference type="Proteomes" id="UP000326961"/>
    </source>
</evidence>
<feature type="transmembrane region" description="Helical" evidence="1">
    <location>
        <begin position="32"/>
        <end position="51"/>
    </location>
</feature>
<accession>A0A5P3XJP5</accession>
<feature type="transmembrane region" description="Helical" evidence="1">
    <location>
        <begin position="91"/>
        <end position="109"/>
    </location>
</feature>
<dbReference type="Pfam" id="PF04087">
    <property type="entry name" value="DUF389"/>
    <property type="match status" value="1"/>
</dbReference>
<dbReference type="AlphaFoldDB" id="A0A5P3XJP5"/>
<protein>
    <submittedName>
        <fullName evidence="2">DUF389 domain-containing protein</fullName>
    </submittedName>
</protein>
<dbReference type="InterPro" id="IPR005240">
    <property type="entry name" value="DUF389"/>
</dbReference>
<dbReference type="Proteomes" id="UP000326961">
    <property type="component" value="Chromosome"/>
</dbReference>
<dbReference type="RefSeq" id="WP_150887357.1">
    <property type="nucleotide sequence ID" value="NZ_CP032452.1"/>
</dbReference>
<proteinExistence type="predicted"/>
<evidence type="ECO:0000256" key="1">
    <source>
        <dbReference type="SAM" id="Phobius"/>
    </source>
</evidence>
<keyword evidence="1" id="KW-0812">Transmembrane</keyword>
<evidence type="ECO:0000313" key="2">
    <source>
        <dbReference type="EMBL" id="QEZ70536.1"/>
    </source>
</evidence>
<dbReference type="PANTHER" id="PTHR20992">
    <property type="entry name" value="AT15442P-RELATED"/>
    <property type="match status" value="1"/>
</dbReference>
<feature type="transmembrane region" description="Helical" evidence="1">
    <location>
        <begin position="182"/>
        <end position="205"/>
    </location>
</feature>
<organism evidence="2 3">
    <name type="scientific">Paraclostridium bifermentans</name>
    <name type="common">Clostridium bifermentans</name>
    <dbReference type="NCBI Taxonomy" id="1490"/>
    <lineage>
        <taxon>Bacteria</taxon>
        <taxon>Bacillati</taxon>
        <taxon>Bacillota</taxon>
        <taxon>Clostridia</taxon>
        <taxon>Peptostreptococcales</taxon>
        <taxon>Peptostreptococcaceae</taxon>
        <taxon>Paraclostridium</taxon>
    </lineage>
</organism>
<reference evidence="2 3" key="1">
    <citation type="submission" date="2018-09" db="EMBL/GenBank/DDBJ databases">
        <title>A clostridial neurotoxin that targets Anopheles mosquitoes.</title>
        <authorList>
            <person name="Contreras E."/>
            <person name="Masuyer G."/>
            <person name="Qureshi N."/>
            <person name="Chawla S."/>
            <person name="Lim H.L."/>
            <person name="Chen J."/>
            <person name="Stenmark P."/>
            <person name="Gill S."/>
        </authorList>
    </citation>
    <scope>NUCLEOTIDE SEQUENCE [LARGE SCALE GENOMIC DNA]</scope>
    <source>
        <strain evidence="2 3">Cbm</strain>
    </source>
</reference>
<dbReference type="EMBL" id="CP032452">
    <property type="protein sequence ID" value="QEZ70536.1"/>
    <property type="molecule type" value="Genomic_DNA"/>
</dbReference>
<name>A0A5P3XJP5_PARBF</name>
<keyword evidence="1" id="KW-1133">Transmembrane helix</keyword>
<dbReference type="PANTHER" id="PTHR20992:SF9">
    <property type="entry name" value="AT15442P-RELATED"/>
    <property type="match status" value="1"/>
</dbReference>
<feature type="transmembrane region" description="Helical" evidence="1">
    <location>
        <begin position="154"/>
        <end position="176"/>
    </location>
</feature>
<sequence>MKINKEKFIYEFTRNQATHEEIHENILEGMNVHGANFIILICAIIIASVGLNMNATAVIIGAMLISPLMGSIIGIGYGVGTYNVKLLREAFKILIISIVISIVTSTLYFSITPITTAGSEILSRTSPTIWDVIIAFVGGIAGMIGITRNKASNVIPGVAIATALMPPLCTAGYGLATKQYGMFFGAGYLFFINGFFITIATVIVTKALNIPTRINICNIKERKVKKFIIIASIIVIIPSMFSAVSMIKETLDESNLDKFIREELGNQYVVSKKISEKNDTITLVVVGERISSNHLKELQQSLSDYGFEDKKLVVQQDESKISDIDKYINEIKNKSSDFIIDNQSKNKNEVEKQIKESEMGTNEIAKELKAIYPQINEVYAGYLIGEKDKSKEIPTLVIYSSDENLSNKIDNIEKWFEARTSQQNVKVYVEQRNPEDAKKDNEINR</sequence>